<dbReference type="InterPro" id="IPR051615">
    <property type="entry name" value="Transcr_Regulatory_Elem"/>
</dbReference>
<dbReference type="GeneID" id="27905258"/>
<dbReference type="CDD" id="cd00067">
    <property type="entry name" value="GAL4"/>
    <property type="match status" value="1"/>
</dbReference>
<dbReference type="OMA" id="VARIYWQ"/>
<evidence type="ECO:0000256" key="4">
    <source>
        <dbReference type="ARBA" id="ARBA00023015"/>
    </source>
</evidence>
<evidence type="ECO:0000259" key="9">
    <source>
        <dbReference type="PROSITE" id="PS50048"/>
    </source>
</evidence>
<dbReference type="HOGENOM" id="CLU_004291_2_0_1"/>
<sequence length="864" mass="96846">MDLPNRRMVDRHCRFVFCQKESRSLLLLTTSHGAEKRQKSRHRASVACATCRERRVRCVIPPGSQECVQCRRSATECVIKLDDERRRPISRAYMAALAERVTMLESMLEEKGAEVPPVQYPAQTTRGRPAMSASYGHLPSKGEQPSPPSGQDVHHVSSSYASSTSNATGVHDERSSPIGILADDKKEGLVSKLLSTRGHLSLDQLSGRHRFYGGTANFHIHSQLGDGDDANSHEATLQARRAEDCIRSLAAETHDYLMDLFWQHYNSVLHVVHQEAFDEDRRDQRTRYYSGFLHVCILAMGFRFSDKSRADMQHIALPNRENLLHREAKLMLDLELQRPGGLPSIAALLILADYEAGVGRDNVGWMYAGMAMRLCYDLGLHLDGRNAGLSQREMDVRRVALLACVIYDRYWSLFLGRPLTMKSRDLEVYSLTNQFERLGSCMPAGNGQSLDGRIYEALFALMEIAGNIVEQAEYWQHNNQAHIPEQSAYFKMAALDSELHNWVSRLSPDLRYTEENKQNAPLSFYMLHQQYHATLILLHRPFARYDDATNPDQVEEEEEEDSNALDRQLSQASRSICTKSAVAMARIFWYHRQRFDGKLMSCAAMQHAGSAATALVAALAYMPDAAERKNYCQYLEILHAALQDMAHAYQPAERMAALVKAVMLEIKGVSTSPASTPTAARRGSIDIEADRGTAKRQQTSRGKNCNSMAPPSIAHTSSRKCSPASSVNSFQSVPGQAQASDFAIVLQQTHAWSGHMMPQAPVQPAPMMAPPPAGPLPPYSHPTPMWTHEVFHPQAVSQSPTMAGMPELLTEDMAHLEFLNGMPLTSKVDWSKWEFPSGMPDAMSNLNGSHSRDLRQQWAHHRRQ</sequence>
<evidence type="ECO:0000313" key="11">
    <source>
        <dbReference type="Proteomes" id="UP000016931"/>
    </source>
</evidence>
<dbReference type="GO" id="GO:0003677">
    <property type="term" value="F:DNA binding"/>
    <property type="evidence" value="ECO:0007669"/>
    <property type="project" value="UniProtKB-KW"/>
</dbReference>
<dbReference type="CDD" id="cd12148">
    <property type="entry name" value="fungal_TF_MHR"/>
    <property type="match status" value="1"/>
</dbReference>
<feature type="compositionally biased region" description="Polar residues" evidence="8">
    <location>
        <begin position="695"/>
        <end position="725"/>
    </location>
</feature>
<protein>
    <submittedName>
        <fullName evidence="10">Fungal_trans-domain-containing protein</fullName>
    </submittedName>
</protein>
<dbReference type="SUPFAM" id="SSF57701">
    <property type="entry name" value="Zn2/Cys6 DNA-binding domain"/>
    <property type="match status" value="1"/>
</dbReference>
<dbReference type="GO" id="GO:0006351">
    <property type="term" value="P:DNA-templated transcription"/>
    <property type="evidence" value="ECO:0007669"/>
    <property type="project" value="InterPro"/>
</dbReference>
<dbReference type="AlphaFoldDB" id="M3BUL4"/>
<dbReference type="eggNOG" id="ENOG502QU3W">
    <property type="taxonomic scope" value="Eukaryota"/>
</dbReference>
<keyword evidence="5" id="KW-0238">DNA-binding</keyword>
<dbReference type="PANTHER" id="PTHR31313">
    <property type="entry name" value="TY1 ENHANCER ACTIVATOR"/>
    <property type="match status" value="1"/>
</dbReference>
<dbReference type="InterPro" id="IPR007219">
    <property type="entry name" value="XnlR_reg_dom"/>
</dbReference>
<dbReference type="GO" id="GO:0005634">
    <property type="term" value="C:nucleus"/>
    <property type="evidence" value="ECO:0007669"/>
    <property type="project" value="UniProtKB-SubCell"/>
</dbReference>
<feature type="compositionally biased region" description="Low complexity" evidence="8">
    <location>
        <begin position="157"/>
        <end position="168"/>
    </location>
</feature>
<dbReference type="InterPro" id="IPR036864">
    <property type="entry name" value="Zn2-C6_fun-type_DNA-bd_sf"/>
</dbReference>
<dbReference type="GO" id="GO:0000981">
    <property type="term" value="F:DNA-binding transcription factor activity, RNA polymerase II-specific"/>
    <property type="evidence" value="ECO:0007669"/>
    <property type="project" value="InterPro"/>
</dbReference>
<feature type="region of interest" description="Disordered" evidence="8">
    <location>
        <begin position="111"/>
        <end position="176"/>
    </location>
</feature>
<proteinExistence type="predicted"/>
<dbReference type="Pfam" id="PF04082">
    <property type="entry name" value="Fungal_trans"/>
    <property type="match status" value="1"/>
</dbReference>
<name>M3BUL4_SPHMS</name>
<dbReference type="GO" id="GO:0008270">
    <property type="term" value="F:zinc ion binding"/>
    <property type="evidence" value="ECO:0007669"/>
    <property type="project" value="InterPro"/>
</dbReference>
<dbReference type="EMBL" id="KB456266">
    <property type="protein sequence ID" value="EMF11024.1"/>
    <property type="molecule type" value="Genomic_DNA"/>
</dbReference>
<keyword evidence="7" id="KW-0539">Nucleus</keyword>
<dbReference type="PROSITE" id="PS00463">
    <property type="entry name" value="ZN2_CY6_FUNGAL_1"/>
    <property type="match status" value="1"/>
</dbReference>
<keyword evidence="6" id="KW-0804">Transcription</keyword>
<dbReference type="PROSITE" id="PS50048">
    <property type="entry name" value="ZN2_CY6_FUNGAL_2"/>
    <property type="match status" value="1"/>
</dbReference>
<feature type="domain" description="Zn(2)-C6 fungal-type" evidence="9">
    <location>
        <begin position="47"/>
        <end position="79"/>
    </location>
</feature>
<organism evidence="10 11">
    <name type="scientific">Sphaerulina musiva (strain SO2202)</name>
    <name type="common">Poplar stem canker fungus</name>
    <name type="synonym">Septoria musiva</name>
    <dbReference type="NCBI Taxonomy" id="692275"/>
    <lineage>
        <taxon>Eukaryota</taxon>
        <taxon>Fungi</taxon>
        <taxon>Dikarya</taxon>
        <taxon>Ascomycota</taxon>
        <taxon>Pezizomycotina</taxon>
        <taxon>Dothideomycetes</taxon>
        <taxon>Dothideomycetidae</taxon>
        <taxon>Mycosphaerellales</taxon>
        <taxon>Mycosphaerellaceae</taxon>
        <taxon>Sphaerulina</taxon>
    </lineage>
</organism>
<dbReference type="PANTHER" id="PTHR31313:SF81">
    <property type="entry name" value="TY1 ENHANCER ACTIVATOR"/>
    <property type="match status" value="1"/>
</dbReference>
<dbReference type="InterPro" id="IPR001138">
    <property type="entry name" value="Zn2Cys6_DnaBD"/>
</dbReference>
<comment type="subcellular location">
    <subcellularLocation>
        <location evidence="1">Nucleus</location>
    </subcellularLocation>
</comment>
<gene>
    <name evidence="10" type="ORF">SEPMUDRAFT_164619</name>
</gene>
<evidence type="ECO:0000256" key="3">
    <source>
        <dbReference type="ARBA" id="ARBA00022833"/>
    </source>
</evidence>
<accession>M3BUL4</accession>
<evidence type="ECO:0000256" key="8">
    <source>
        <dbReference type="SAM" id="MobiDB-lite"/>
    </source>
</evidence>
<evidence type="ECO:0000313" key="10">
    <source>
        <dbReference type="EMBL" id="EMF11024.1"/>
    </source>
</evidence>
<reference evidence="10 11" key="1">
    <citation type="journal article" date="2012" name="PLoS Pathog.">
        <title>Diverse lifestyles and strategies of plant pathogenesis encoded in the genomes of eighteen Dothideomycetes fungi.</title>
        <authorList>
            <person name="Ohm R.A."/>
            <person name="Feau N."/>
            <person name="Henrissat B."/>
            <person name="Schoch C.L."/>
            <person name="Horwitz B.A."/>
            <person name="Barry K.W."/>
            <person name="Condon B.J."/>
            <person name="Copeland A.C."/>
            <person name="Dhillon B."/>
            <person name="Glaser F."/>
            <person name="Hesse C.N."/>
            <person name="Kosti I."/>
            <person name="LaButti K."/>
            <person name="Lindquist E.A."/>
            <person name="Lucas S."/>
            <person name="Salamov A.A."/>
            <person name="Bradshaw R.E."/>
            <person name="Ciuffetti L."/>
            <person name="Hamelin R.C."/>
            <person name="Kema G.H.J."/>
            <person name="Lawrence C."/>
            <person name="Scott J.A."/>
            <person name="Spatafora J.W."/>
            <person name="Turgeon B.G."/>
            <person name="de Wit P.J.G.M."/>
            <person name="Zhong S."/>
            <person name="Goodwin S.B."/>
            <person name="Grigoriev I.V."/>
        </authorList>
    </citation>
    <scope>NUCLEOTIDE SEQUENCE [LARGE SCALE GENOMIC DNA]</scope>
    <source>
        <strain evidence="10 11">SO2202</strain>
    </source>
</reference>
<feature type="region of interest" description="Disordered" evidence="8">
    <location>
        <begin position="844"/>
        <end position="864"/>
    </location>
</feature>
<keyword evidence="2" id="KW-0479">Metal-binding</keyword>
<dbReference type="STRING" id="692275.M3BUL4"/>
<evidence type="ECO:0000256" key="7">
    <source>
        <dbReference type="ARBA" id="ARBA00023242"/>
    </source>
</evidence>
<dbReference type="RefSeq" id="XP_016759145.1">
    <property type="nucleotide sequence ID" value="XM_016908121.1"/>
</dbReference>
<dbReference type="Proteomes" id="UP000016931">
    <property type="component" value="Unassembled WGS sequence"/>
</dbReference>
<keyword evidence="3" id="KW-0862">Zinc</keyword>
<dbReference type="SMART" id="SM00906">
    <property type="entry name" value="Fungal_trans"/>
    <property type="match status" value="1"/>
</dbReference>
<keyword evidence="11" id="KW-1185">Reference proteome</keyword>
<dbReference type="Gene3D" id="4.10.240.10">
    <property type="entry name" value="Zn(2)-C6 fungal-type DNA-binding domain"/>
    <property type="match status" value="1"/>
</dbReference>
<evidence type="ECO:0000256" key="6">
    <source>
        <dbReference type="ARBA" id="ARBA00023163"/>
    </source>
</evidence>
<evidence type="ECO:0000256" key="5">
    <source>
        <dbReference type="ARBA" id="ARBA00023125"/>
    </source>
</evidence>
<dbReference type="OrthoDB" id="2154091at2759"/>
<evidence type="ECO:0000256" key="1">
    <source>
        <dbReference type="ARBA" id="ARBA00004123"/>
    </source>
</evidence>
<keyword evidence="4" id="KW-0805">Transcription regulation</keyword>
<dbReference type="SMART" id="SM00066">
    <property type="entry name" value="GAL4"/>
    <property type="match status" value="1"/>
</dbReference>
<feature type="region of interest" description="Disordered" evidence="8">
    <location>
        <begin position="689"/>
        <end position="725"/>
    </location>
</feature>
<evidence type="ECO:0000256" key="2">
    <source>
        <dbReference type="ARBA" id="ARBA00022723"/>
    </source>
</evidence>